<comment type="caution">
    <text evidence="2">The sequence shown here is derived from an EMBL/GenBank/DDBJ whole genome shotgun (WGS) entry which is preliminary data.</text>
</comment>
<protein>
    <submittedName>
        <fullName evidence="2">DUF3613 domain-containing protein</fullName>
    </submittedName>
</protein>
<sequence>MNEHVMTRIAFAPALRALTGLGVAAALLLAVDARAQQPPLTGRMLAEPPLPTPTPPARAPAPGVPAPDNDAGWQPPRAPASAAPAPTRIGDTTRALLQLQAAGRSAGTRLPILGDQAAASYARYLKSFEHEIPEYMKTNVRKDVSGSNDGG</sequence>
<feature type="region of interest" description="Disordered" evidence="1">
    <location>
        <begin position="41"/>
        <end position="87"/>
    </location>
</feature>
<evidence type="ECO:0000313" key="2">
    <source>
        <dbReference type="EMBL" id="TGY34233.1"/>
    </source>
</evidence>
<accession>A0A4S2D175</accession>
<feature type="compositionally biased region" description="Pro residues" evidence="1">
    <location>
        <begin position="48"/>
        <end position="65"/>
    </location>
</feature>
<dbReference type="Proteomes" id="UP000306631">
    <property type="component" value="Unassembled WGS sequence"/>
</dbReference>
<dbReference type="AlphaFoldDB" id="A0A4S2D175"/>
<name>A0A4S2D175_STEMA</name>
<evidence type="ECO:0000256" key="1">
    <source>
        <dbReference type="SAM" id="MobiDB-lite"/>
    </source>
</evidence>
<proteinExistence type="predicted"/>
<gene>
    <name evidence="2" type="ORF">E5352_10210</name>
</gene>
<reference evidence="2 3" key="1">
    <citation type="submission" date="2019-04" db="EMBL/GenBank/DDBJ databases">
        <title>Microbes associate with the intestines of laboratory mice.</title>
        <authorList>
            <person name="Navarre W."/>
            <person name="Wong E."/>
            <person name="Huang K."/>
            <person name="Tropini C."/>
            <person name="Ng K."/>
            <person name="Yu B."/>
        </authorList>
    </citation>
    <scope>NUCLEOTIDE SEQUENCE [LARGE SCALE GENOMIC DNA]</scope>
    <source>
        <strain evidence="2 3">NM62_B4-13</strain>
    </source>
</reference>
<dbReference type="EMBL" id="SRYW01000007">
    <property type="protein sequence ID" value="TGY34233.1"/>
    <property type="molecule type" value="Genomic_DNA"/>
</dbReference>
<dbReference type="OrthoDB" id="7068897at2"/>
<dbReference type="InterPro" id="IPR022053">
    <property type="entry name" value="DUF3613"/>
</dbReference>
<evidence type="ECO:0000313" key="3">
    <source>
        <dbReference type="Proteomes" id="UP000306631"/>
    </source>
</evidence>
<organism evidence="2 3">
    <name type="scientific">Stenotrophomonas maltophilia</name>
    <name type="common">Pseudomonas maltophilia</name>
    <name type="synonym">Xanthomonas maltophilia</name>
    <dbReference type="NCBI Taxonomy" id="40324"/>
    <lineage>
        <taxon>Bacteria</taxon>
        <taxon>Pseudomonadati</taxon>
        <taxon>Pseudomonadota</taxon>
        <taxon>Gammaproteobacteria</taxon>
        <taxon>Lysobacterales</taxon>
        <taxon>Lysobacteraceae</taxon>
        <taxon>Stenotrophomonas</taxon>
        <taxon>Stenotrophomonas maltophilia group</taxon>
    </lineage>
</organism>
<dbReference type="Pfam" id="PF12266">
    <property type="entry name" value="DUF3613"/>
    <property type="match status" value="1"/>
</dbReference>